<sequence length="105" mass="11857">MSMFSQFSFRPLDETPLPQAQRRQSSPPNLHFQEHHQQHPIDHSTPFESSDDEYEPYHSSAASGYGSGRQSRSSLTALAEEEDEEDAGNQGDNRKSPSIYPLSTF</sequence>
<evidence type="ECO:0000313" key="2">
    <source>
        <dbReference type="EMBL" id="OCF37386.1"/>
    </source>
</evidence>
<feature type="region of interest" description="Disordered" evidence="1">
    <location>
        <begin position="1"/>
        <end position="105"/>
    </location>
</feature>
<feature type="compositionally biased region" description="Low complexity" evidence="1">
    <location>
        <begin position="59"/>
        <end position="74"/>
    </location>
</feature>
<reference evidence="3" key="2">
    <citation type="submission" date="2013-12" db="EMBL/GenBank/DDBJ databases">
        <title>Evolution of pathogenesis and genome organization in the Tremellales.</title>
        <authorList>
            <person name="Cuomo C."/>
            <person name="Litvintseva A."/>
            <person name="Heitman J."/>
            <person name="Chen Y."/>
            <person name="Sun S."/>
            <person name="Springer D."/>
            <person name="Dromer F."/>
            <person name="Young S."/>
            <person name="Zeng Q."/>
            <person name="Chapman S."/>
            <person name="Gujja S."/>
            <person name="Saif S."/>
            <person name="Birren B."/>
        </authorList>
    </citation>
    <scope>NUCLEOTIDE SEQUENCE [LARGE SCALE GENOMIC DNA]</scope>
    <source>
        <strain evidence="3">BCC8398</strain>
    </source>
</reference>
<proteinExistence type="predicted"/>
<gene>
    <name evidence="2" type="ORF">I316_00507</name>
</gene>
<dbReference type="EMBL" id="KV700122">
    <property type="protein sequence ID" value="OCF37386.1"/>
    <property type="molecule type" value="Genomic_DNA"/>
</dbReference>
<evidence type="ECO:0000313" key="3">
    <source>
        <dbReference type="Proteomes" id="UP000092666"/>
    </source>
</evidence>
<organism evidence="2 3">
    <name type="scientific">Kwoniella heveanensis BCC8398</name>
    <dbReference type="NCBI Taxonomy" id="1296120"/>
    <lineage>
        <taxon>Eukaryota</taxon>
        <taxon>Fungi</taxon>
        <taxon>Dikarya</taxon>
        <taxon>Basidiomycota</taxon>
        <taxon>Agaricomycotina</taxon>
        <taxon>Tremellomycetes</taxon>
        <taxon>Tremellales</taxon>
        <taxon>Cryptococcaceae</taxon>
        <taxon>Kwoniella</taxon>
    </lineage>
</organism>
<feature type="compositionally biased region" description="Basic and acidic residues" evidence="1">
    <location>
        <begin position="32"/>
        <end position="42"/>
    </location>
</feature>
<dbReference type="Proteomes" id="UP000092666">
    <property type="component" value="Unassembled WGS sequence"/>
</dbReference>
<evidence type="ECO:0000256" key="1">
    <source>
        <dbReference type="SAM" id="MobiDB-lite"/>
    </source>
</evidence>
<dbReference type="AlphaFoldDB" id="A0A1B9H283"/>
<protein>
    <submittedName>
        <fullName evidence="2">Uncharacterized protein</fullName>
    </submittedName>
</protein>
<name>A0A1B9H283_9TREE</name>
<accession>A0A1B9H283</accession>
<keyword evidence="3" id="KW-1185">Reference proteome</keyword>
<reference evidence="2 3" key="1">
    <citation type="submission" date="2013-07" db="EMBL/GenBank/DDBJ databases">
        <title>The Genome Sequence of Cryptococcus heveanensis BCC8398.</title>
        <authorList>
            <consortium name="The Broad Institute Genome Sequencing Platform"/>
            <person name="Cuomo C."/>
            <person name="Litvintseva A."/>
            <person name="Chen Y."/>
            <person name="Heitman J."/>
            <person name="Sun S."/>
            <person name="Springer D."/>
            <person name="Dromer F."/>
            <person name="Young S.K."/>
            <person name="Zeng Q."/>
            <person name="Gargeya S."/>
            <person name="Fitzgerald M."/>
            <person name="Abouelleil A."/>
            <person name="Alvarado L."/>
            <person name="Berlin A.M."/>
            <person name="Chapman S.B."/>
            <person name="Dewar J."/>
            <person name="Goldberg J."/>
            <person name="Griggs A."/>
            <person name="Gujja S."/>
            <person name="Hansen M."/>
            <person name="Howarth C."/>
            <person name="Imamovic A."/>
            <person name="Larimer J."/>
            <person name="McCowan C."/>
            <person name="Murphy C."/>
            <person name="Pearson M."/>
            <person name="Priest M."/>
            <person name="Roberts A."/>
            <person name="Saif S."/>
            <person name="Shea T."/>
            <person name="Sykes S."/>
            <person name="Wortman J."/>
            <person name="Nusbaum C."/>
            <person name="Birren B."/>
        </authorList>
    </citation>
    <scope>NUCLEOTIDE SEQUENCE [LARGE SCALE GENOMIC DNA]</scope>
    <source>
        <strain evidence="2 3">BCC8398</strain>
    </source>
</reference>